<dbReference type="Pfam" id="PF00400">
    <property type="entry name" value="WD40"/>
    <property type="match status" value="1"/>
</dbReference>
<dbReference type="PANTHER" id="PTHR19854">
    <property type="entry name" value="TRANSDUCIN BETA-LIKE 3"/>
    <property type="match status" value="1"/>
</dbReference>
<organism evidence="8 9">
    <name type="scientific">Magnusiomyces paraingens</name>
    <dbReference type="NCBI Taxonomy" id="2606893"/>
    <lineage>
        <taxon>Eukaryota</taxon>
        <taxon>Fungi</taxon>
        <taxon>Dikarya</taxon>
        <taxon>Ascomycota</taxon>
        <taxon>Saccharomycotina</taxon>
        <taxon>Dipodascomycetes</taxon>
        <taxon>Dipodascales</taxon>
        <taxon>Dipodascaceae</taxon>
        <taxon>Magnusiomyces</taxon>
    </lineage>
</organism>
<keyword evidence="2" id="KW-0677">Repeat</keyword>
<comment type="function">
    <text evidence="4">Component of the ASTRA complex involved in chromatin remodeling.</text>
</comment>
<dbReference type="InterPro" id="IPR015943">
    <property type="entry name" value="WD40/YVTN_repeat-like_dom_sf"/>
</dbReference>
<evidence type="ECO:0000313" key="8">
    <source>
        <dbReference type="EMBL" id="VVT48721.1"/>
    </source>
</evidence>
<reference evidence="8 9" key="1">
    <citation type="submission" date="2019-09" db="EMBL/GenBank/DDBJ databases">
        <authorList>
            <person name="Brejova B."/>
        </authorList>
    </citation>
    <scope>NUCLEOTIDE SEQUENCE [LARGE SCALE GENOMIC DNA]</scope>
</reference>
<dbReference type="PROSITE" id="PS50082">
    <property type="entry name" value="WD_REPEATS_2"/>
    <property type="match status" value="1"/>
</dbReference>
<accession>A0A5E8BCB9</accession>
<feature type="repeat" description="WD" evidence="7">
    <location>
        <begin position="17"/>
        <end position="60"/>
    </location>
</feature>
<comment type="similarity">
    <text evidence="5">Belongs to the WD repeat ASA1 family.</text>
</comment>
<dbReference type="Proteomes" id="UP000398389">
    <property type="component" value="Unassembled WGS sequence"/>
</dbReference>
<keyword evidence="1 7" id="KW-0853">WD repeat</keyword>
<dbReference type="SMART" id="SM00320">
    <property type="entry name" value="WD40"/>
    <property type="match status" value="4"/>
</dbReference>
<dbReference type="InterPro" id="IPR001680">
    <property type="entry name" value="WD40_rpt"/>
</dbReference>
<sequence>MPADQIPTSGVLPDFTLRAHPAPVTAAAFASGVTPPVLASADESGGVFVWDVVARRPVSMFRAHSAAIVKVEFVTIASKNEHPQTYLLTHGRDHCVHVYNAGPALARIVMARRIGARSLGANGPPSAVTLDREIAELDPLEKVYTVPVNALNYCGFSVAIIQQDSESETTATVVLAVPGTTASENVDVYTLRVPGFELARPAAAIPGPEVVSKIPKFEQDENPITEGPRQNGAGIVMSLCLVDKPSQIYLVAGYESGHTATFIINNVGGSSPDSQQQLPWKLLECKQLHTQPVLALALRPQSLDQKHLPAQVYSTAADARIALTLVPPSQNLFPFNVVRLSAPGTASAVIRSDGKLLATAGWDGLVRVFELLLRQDDKEELLVLQNNTTKQKLLKPLASFPGGRQNGGITAVAFGPIETTMEPQSSLSLVQRLSKSNSHYLAVAGKDGRIGIYSLY</sequence>
<evidence type="ECO:0000256" key="6">
    <source>
        <dbReference type="ARBA" id="ARBA00040563"/>
    </source>
</evidence>
<dbReference type="OrthoDB" id="7668193at2759"/>
<proteinExistence type="inferred from homology"/>
<dbReference type="Gene3D" id="2.130.10.10">
    <property type="entry name" value="YVTN repeat-like/Quinoprotein amine dehydrogenase"/>
    <property type="match status" value="2"/>
</dbReference>
<evidence type="ECO:0000313" key="9">
    <source>
        <dbReference type="Proteomes" id="UP000398389"/>
    </source>
</evidence>
<evidence type="ECO:0000256" key="4">
    <source>
        <dbReference type="ARBA" id="ARBA00037338"/>
    </source>
</evidence>
<dbReference type="RefSeq" id="XP_031852529.1">
    <property type="nucleotide sequence ID" value="XM_031996638.1"/>
</dbReference>
<name>A0A5E8BCB9_9ASCO</name>
<dbReference type="GO" id="GO:0006325">
    <property type="term" value="P:chromatin organization"/>
    <property type="evidence" value="ECO:0007669"/>
    <property type="project" value="UniProtKB-KW"/>
</dbReference>
<keyword evidence="3" id="KW-0156">Chromatin regulator</keyword>
<dbReference type="EMBL" id="CABVLU010000002">
    <property type="protein sequence ID" value="VVT48721.1"/>
    <property type="molecule type" value="Genomic_DNA"/>
</dbReference>
<gene>
    <name evidence="8" type="ORF">SAPINGB_P001918</name>
</gene>
<dbReference type="AlphaFoldDB" id="A0A5E8BCB9"/>
<evidence type="ECO:0000256" key="7">
    <source>
        <dbReference type="PROSITE-ProRule" id="PRU00221"/>
    </source>
</evidence>
<dbReference type="SUPFAM" id="SSF50978">
    <property type="entry name" value="WD40 repeat-like"/>
    <property type="match status" value="1"/>
</dbReference>
<keyword evidence="9" id="KW-1185">Reference proteome</keyword>
<evidence type="ECO:0000256" key="3">
    <source>
        <dbReference type="ARBA" id="ARBA00022853"/>
    </source>
</evidence>
<evidence type="ECO:0000256" key="2">
    <source>
        <dbReference type="ARBA" id="ARBA00022737"/>
    </source>
</evidence>
<dbReference type="PANTHER" id="PTHR19854:SF1">
    <property type="entry name" value="GUANINE NUCLEOTIDE-BINDING PROTEIN SUBUNIT BETA-LIKE PROTEIN 1"/>
    <property type="match status" value="1"/>
</dbReference>
<evidence type="ECO:0000256" key="5">
    <source>
        <dbReference type="ARBA" id="ARBA00037931"/>
    </source>
</evidence>
<protein>
    <recommendedName>
        <fullName evidence="6">ASTRA-associated protein 1</fullName>
    </recommendedName>
</protein>
<evidence type="ECO:0000256" key="1">
    <source>
        <dbReference type="ARBA" id="ARBA00022574"/>
    </source>
</evidence>
<dbReference type="InterPro" id="IPR036322">
    <property type="entry name" value="WD40_repeat_dom_sf"/>
</dbReference>
<dbReference type="GeneID" id="43580738"/>